<dbReference type="Proteomes" id="UP000003340">
    <property type="component" value="Unassembled WGS sequence"/>
</dbReference>
<gene>
    <name evidence="1" type="ORF">CLOSTMETH_02619</name>
</gene>
<organism evidence="1 2">
    <name type="scientific">[Clostridium] methylpentosum DSM 5476</name>
    <dbReference type="NCBI Taxonomy" id="537013"/>
    <lineage>
        <taxon>Bacteria</taxon>
        <taxon>Bacillati</taxon>
        <taxon>Bacillota</taxon>
        <taxon>Clostridia</taxon>
        <taxon>Eubacteriales</taxon>
        <taxon>Oscillospiraceae</taxon>
        <taxon>Oscillospiraceae incertae sedis</taxon>
    </lineage>
</organism>
<accession>C0EFH7</accession>
<sequence>MSNFSWKTTNTSRFQQSILNFPFLKEFVTYDILLTRTLLVRAETSVGNNLIQSSTRLFPFLMIRSLQKQTTEILYR</sequence>
<dbReference type="AlphaFoldDB" id="C0EFH7"/>
<comment type="caution">
    <text evidence="1">The sequence shown here is derived from an EMBL/GenBank/DDBJ whole genome shotgun (WGS) entry which is preliminary data.</text>
</comment>
<proteinExistence type="predicted"/>
<evidence type="ECO:0000313" key="2">
    <source>
        <dbReference type="Proteomes" id="UP000003340"/>
    </source>
</evidence>
<name>C0EFH7_9FIRM</name>
<evidence type="ECO:0000313" key="1">
    <source>
        <dbReference type="EMBL" id="EEG29786.1"/>
    </source>
</evidence>
<reference evidence="1 2" key="1">
    <citation type="submission" date="2009-01" db="EMBL/GenBank/DDBJ databases">
        <authorList>
            <person name="Fulton L."/>
            <person name="Clifton S."/>
            <person name="Fulton B."/>
            <person name="Xu J."/>
            <person name="Minx P."/>
            <person name="Pepin K.H."/>
            <person name="Johnson M."/>
            <person name="Bhonagiri V."/>
            <person name="Nash W.E."/>
            <person name="Mardis E.R."/>
            <person name="Wilson R.K."/>
        </authorList>
    </citation>
    <scope>NUCLEOTIDE SEQUENCE [LARGE SCALE GENOMIC DNA]</scope>
    <source>
        <strain evidence="1 2">DSM 5476</strain>
    </source>
</reference>
<reference evidence="1 2" key="2">
    <citation type="submission" date="2009-02" db="EMBL/GenBank/DDBJ databases">
        <title>Draft genome sequence of Clostridium methylpentosum (DSM 5476).</title>
        <authorList>
            <person name="Sudarsanam P."/>
            <person name="Ley R."/>
            <person name="Guruge J."/>
            <person name="Turnbaugh P.J."/>
            <person name="Mahowald M."/>
            <person name="Liep D."/>
            <person name="Gordon J."/>
        </authorList>
    </citation>
    <scope>NUCLEOTIDE SEQUENCE [LARGE SCALE GENOMIC DNA]</scope>
    <source>
        <strain evidence="1 2">DSM 5476</strain>
    </source>
</reference>
<dbReference type="HOGENOM" id="CLU_2648125_0_0_9"/>
<protein>
    <submittedName>
        <fullName evidence="1">Uncharacterized protein</fullName>
    </submittedName>
</protein>
<keyword evidence="2" id="KW-1185">Reference proteome</keyword>
<dbReference type="EMBL" id="ACEC01000091">
    <property type="protein sequence ID" value="EEG29786.1"/>
    <property type="molecule type" value="Genomic_DNA"/>
</dbReference>